<keyword evidence="1" id="KW-0732">Signal</keyword>
<dbReference type="OrthoDB" id="148878at2"/>
<dbReference type="EMBL" id="SMGR01000001">
    <property type="protein sequence ID" value="TCL10022.1"/>
    <property type="molecule type" value="Genomic_DNA"/>
</dbReference>
<organism evidence="2 3">
    <name type="scientific">Shimia isoporae</name>
    <dbReference type="NCBI Taxonomy" id="647720"/>
    <lineage>
        <taxon>Bacteria</taxon>
        <taxon>Pseudomonadati</taxon>
        <taxon>Pseudomonadota</taxon>
        <taxon>Alphaproteobacteria</taxon>
        <taxon>Rhodobacterales</taxon>
        <taxon>Roseobacteraceae</taxon>
    </lineage>
</organism>
<protein>
    <submittedName>
        <fullName evidence="2">Putative hemolysin</fullName>
    </submittedName>
</protein>
<comment type="caution">
    <text evidence="2">The sequence shown here is derived from an EMBL/GenBank/DDBJ whole genome shotgun (WGS) entry which is preliminary data.</text>
</comment>
<dbReference type="Pfam" id="PF03891">
    <property type="entry name" value="DUF333"/>
    <property type="match status" value="1"/>
</dbReference>
<evidence type="ECO:0000313" key="3">
    <source>
        <dbReference type="Proteomes" id="UP000295673"/>
    </source>
</evidence>
<feature type="signal peptide" evidence="1">
    <location>
        <begin position="1"/>
        <end position="17"/>
    </location>
</feature>
<feature type="chain" id="PRO_5020343566" evidence="1">
    <location>
        <begin position="18"/>
        <end position="86"/>
    </location>
</feature>
<dbReference type="RefSeq" id="WP_132860002.1">
    <property type="nucleotide sequence ID" value="NZ_SMGR01000001.1"/>
</dbReference>
<name>A0A4R1NXV4_9RHOB</name>
<accession>A0A4R1NXV4</accession>
<evidence type="ECO:0000313" key="2">
    <source>
        <dbReference type="EMBL" id="TCL10022.1"/>
    </source>
</evidence>
<evidence type="ECO:0000256" key="1">
    <source>
        <dbReference type="SAM" id="SignalP"/>
    </source>
</evidence>
<gene>
    <name evidence="2" type="ORF">BXY66_2090</name>
</gene>
<dbReference type="AlphaFoldDB" id="A0A4R1NXV4"/>
<dbReference type="InterPro" id="IPR005590">
    <property type="entry name" value="DUF333"/>
</dbReference>
<dbReference type="PROSITE" id="PS51257">
    <property type="entry name" value="PROKAR_LIPOPROTEIN"/>
    <property type="match status" value="1"/>
</dbReference>
<keyword evidence="3" id="KW-1185">Reference proteome</keyword>
<sequence>MKPLFATALFAGTLTLAACDFPMSNDPANPSNFEAEYCTNRGHTYEARQRSDGSVYGVCKFAGGGEMNSAEYIQINVTGAHFKPPS</sequence>
<reference evidence="2 3" key="1">
    <citation type="submission" date="2019-03" db="EMBL/GenBank/DDBJ databases">
        <title>Genomic Encyclopedia of Archaeal and Bacterial Type Strains, Phase II (KMG-II): from individual species to whole genera.</title>
        <authorList>
            <person name="Goeker M."/>
        </authorList>
    </citation>
    <scope>NUCLEOTIDE SEQUENCE [LARGE SCALE GENOMIC DNA]</scope>
    <source>
        <strain evidence="2 3">DSM 26433</strain>
    </source>
</reference>
<dbReference type="Proteomes" id="UP000295673">
    <property type="component" value="Unassembled WGS sequence"/>
</dbReference>
<proteinExistence type="predicted"/>